<dbReference type="InterPro" id="IPR055166">
    <property type="entry name" value="Transc_reg_Sar_Rot_HTH"/>
</dbReference>
<dbReference type="Gene3D" id="1.10.10.10">
    <property type="entry name" value="Winged helix-like DNA-binding domain superfamily/Winged helix DNA-binding domain"/>
    <property type="match status" value="1"/>
</dbReference>
<evidence type="ECO:0000256" key="6">
    <source>
        <dbReference type="ARBA" id="ARBA00047188"/>
    </source>
</evidence>
<evidence type="ECO:0000256" key="2">
    <source>
        <dbReference type="ARBA" id="ARBA00023015"/>
    </source>
</evidence>
<dbReference type="InterPro" id="IPR036388">
    <property type="entry name" value="WH-like_DNA-bd_sf"/>
</dbReference>
<name>A0ABR9ZRA9_9FIRM</name>
<keyword evidence="3" id="KW-0238">DNA-binding</keyword>
<evidence type="ECO:0000256" key="3">
    <source>
        <dbReference type="ARBA" id="ARBA00023125"/>
    </source>
</evidence>
<organism evidence="9 10">
    <name type="scientific">Fusibacter ferrireducens</name>
    <dbReference type="NCBI Taxonomy" id="2785058"/>
    <lineage>
        <taxon>Bacteria</taxon>
        <taxon>Bacillati</taxon>
        <taxon>Bacillota</taxon>
        <taxon>Clostridia</taxon>
        <taxon>Eubacteriales</taxon>
        <taxon>Eubacteriales Family XII. Incertae Sedis</taxon>
        <taxon>Fusibacter</taxon>
    </lineage>
</organism>
<evidence type="ECO:0000256" key="7">
    <source>
        <dbReference type="ARBA" id="ARBA00047207"/>
    </source>
</evidence>
<evidence type="ECO:0000313" key="10">
    <source>
        <dbReference type="Proteomes" id="UP000614200"/>
    </source>
</evidence>
<dbReference type="PANTHER" id="PTHR42756">
    <property type="entry name" value="TRANSCRIPTIONAL REGULATOR, MARR"/>
    <property type="match status" value="1"/>
</dbReference>
<dbReference type="RefSeq" id="WP_194701230.1">
    <property type="nucleotide sequence ID" value="NZ_JADKNH010000004.1"/>
</dbReference>
<dbReference type="Proteomes" id="UP000614200">
    <property type="component" value="Unassembled WGS sequence"/>
</dbReference>
<comment type="subcellular location">
    <subcellularLocation>
        <location evidence="1">Cytoplasm</location>
    </subcellularLocation>
</comment>
<dbReference type="PROSITE" id="PS50995">
    <property type="entry name" value="HTH_MARR_2"/>
    <property type="match status" value="1"/>
</dbReference>
<keyword evidence="2" id="KW-0805">Transcription regulation</keyword>
<dbReference type="Pfam" id="PF22381">
    <property type="entry name" value="Staph_reg_Sar_Rot"/>
    <property type="match status" value="1"/>
</dbReference>
<dbReference type="SUPFAM" id="SSF46785">
    <property type="entry name" value="Winged helix' DNA-binding domain"/>
    <property type="match status" value="1"/>
</dbReference>
<proteinExistence type="inferred from homology"/>
<accession>A0ABR9ZRA9</accession>
<dbReference type="InterPro" id="IPR036390">
    <property type="entry name" value="WH_DNA-bd_sf"/>
</dbReference>
<dbReference type="SMART" id="SM00347">
    <property type="entry name" value="HTH_MARR"/>
    <property type="match status" value="1"/>
</dbReference>
<evidence type="ECO:0000256" key="1">
    <source>
        <dbReference type="ARBA" id="ARBA00004496"/>
    </source>
</evidence>
<evidence type="ECO:0000259" key="8">
    <source>
        <dbReference type="PROSITE" id="PS50995"/>
    </source>
</evidence>
<sequence>MDYDQLKLENQLCFPLYAASKMTTRLYKPLLEPFELTYTQYITLLSLWEKDGVTVNELGATLYLDSGTMTPLLKKLEKKGWVSKSRSVEDERTVLIYLTEEGWQLRAQVADIPSKLAKCLDLPMSDILSLHRILHQMLNAQIEREEKQNLSHHPMSQTDFR</sequence>
<keyword evidence="10" id="KW-1185">Reference proteome</keyword>
<reference evidence="9 10" key="1">
    <citation type="submission" date="2020-11" db="EMBL/GenBank/DDBJ databases">
        <title>Fusibacter basophilias sp. nov.</title>
        <authorList>
            <person name="Qiu D."/>
        </authorList>
    </citation>
    <scope>NUCLEOTIDE SEQUENCE [LARGE SCALE GENOMIC DNA]</scope>
    <source>
        <strain evidence="9 10">Q10-2</strain>
    </source>
</reference>
<comment type="caution">
    <text evidence="9">The sequence shown here is derived from an EMBL/GenBank/DDBJ whole genome shotgun (WGS) entry which is preliminary data.</text>
</comment>
<keyword evidence="4" id="KW-0804">Transcription</keyword>
<dbReference type="PRINTS" id="PR00598">
    <property type="entry name" value="HTHMARR"/>
</dbReference>
<dbReference type="EMBL" id="JADKNH010000004">
    <property type="protein sequence ID" value="MBF4692993.1"/>
    <property type="molecule type" value="Genomic_DNA"/>
</dbReference>
<comment type="similarity">
    <text evidence="5">Belongs to the SarZ family.</text>
</comment>
<evidence type="ECO:0000256" key="4">
    <source>
        <dbReference type="ARBA" id="ARBA00023163"/>
    </source>
</evidence>
<dbReference type="PANTHER" id="PTHR42756:SF1">
    <property type="entry name" value="TRANSCRIPTIONAL REPRESSOR OF EMRAB OPERON"/>
    <property type="match status" value="1"/>
</dbReference>
<protein>
    <recommendedName>
        <fullName evidence="6">HTH-type transcriptional regulator SarZ</fullName>
    </recommendedName>
    <alternativeName>
        <fullName evidence="7">Staphylococcal accessory regulator Z</fullName>
    </alternativeName>
</protein>
<feature type="domain" description="HTH marR-type" evidence="8">
    <location>
        <begin position="9"/>
        <end position="139"/>
    </location>
</feature>
<gene>
    <name evidence="9" type="ORF">ISU02_07670</name>
</gene>
<dbReference type="InterPro" id="IPR000835">
    <property type="entry name" value="HTH_MarR-typ"/>
</dbReference>
<evidence type="ECO:0000313" key="9">
    <source>
        <dbReference type="EMBL" id="MBF4692993.1"/>
    </source>
</evidence>
<evidence type="ECO:0000256" key="5">
    <source>
        <dbReference type="ARBA" id="ARBA00046337"/>
    </source>
</evidence>